<dbReference type="InterPro" id="IPR018627">
    <property type="entry name" value="ELP6"/>
</dbReference>
<gene>
    <name evidence="3" type="ORF">HANVADRAFT_5917</name>
</gene>
<comment type="similarity">
    <text evidence="2">Belongs to the ELP6 family.</text>
</comment>
<comment type="pathway">
    <text evidence="1">tRNA modification; 5-methoxycarbonylmethyl-2-thiouridine-tRNA biosynthesis.</text>
</comment>
<dbReference type="Gene3D" id="3.40.50.300">
    <property type="entry name" value="P-loop containing nucleotide triphosphate hydrolases"/>
    <property type="match status" value="1"/>
</dbReference>
<name>A0A1B7TGM3_9ASCO</name>
<evidence type="ECO:0000256" key="1">
    <source>
        <dbReference type="ARBA" id="ARBA00005043"/>
    </source>
</evidence>
<evidence type="ECO:0000313" key="3">
    <source>
        <dbReference type="EMBL" id="OBA27892.1"/>
    </source>
</evidence>
<dbReference type="GO" id="GO:0002098">
    <property type="term" value="P:tRNA wobble uridine modification"/>
    <property type="evidence" value="ECO:0007669"/>
    <property type="project" value="InterPro"/>
</dbReference>
<dbReference type="GO" id="GO:0033588">
    <property type="term" value="C:elongator holoenzyme complex"/>
    <property type="evidence" value="ECO:0007669"/>
    <property type="project" value="InterPro"/>
</dbReference>
<dbReference type="OrthoDB" id="9995306at2759"/>
<protein>
    <recommendedName>
        <fullName evidence="5">Elongator complex protein 6</fullName>
    </recommendedName>
</protein>
<organism evidence="3 4">
    <name type="scientific">Hanseniaspora valbyensis NRRL Y-1626</name>
    <dbReference type="NCBI Taxonomy" id="766949"/>
    <lineage>
        <taxon>Eukaryota</taxon>
        <taxon>Fungi</taxon>
        <taxon>Dikarya</taxon>
        <taxon>Ascomycota</taxon>
        <taxon>Saccharomycotina</taxon>
        <taxon>Saccharomycetes</taxon>
        <taxon>Saccharomycodales</taxon>
        <taxon>Saccharomycodaceae</taxon>
        <taxon>Hanseniaspora</taxon>
    </lineage>
</organism>
<dbReference type="PANTHER" id="PTHR16184">
    <property type="entry name" value="ELONGATOR COMPLEX PROTEIN 6"/>
    <property type="match status" value="1"/>
</dbReference>
<sequence>MVALQQSQDLIVFSDHKILPKFSNQNQQSIYSILYNNGTYPLWLINKIINDDADNTKYNFIVSSFINNNKFMKQNIKPSNNVDVDFIDLTLSLQATDISTIIDTKYKNITKKEGNILVIEQPELLLSSVESLTTINLFQQFINKLLLSKFQHVIIVSNIDYYSTYINSFHQYQYTSFYQSLQYKSDVLFTVKSLKTGFAKDISGTLAITKGGAENSHYTDKFKVVENEYFFFVNKDSSVKLFY</sequence>
<keyword evidence="4" id="KW-1185">Reference proteome</keyword>
<dbReference type="AlphaFoldDB" id="A0A1B7TGM3"/>
<dbReference type="PANTHER" id="PTHR16184:SF6">
    <property type="entry name" value="ELONGATOR COMPLEX PROTEIN 6"/>
    <property type="match status" value="1"/>
</dbReference>
<evidence type="ECO:0008006" key="5">
    <source>
        <dbReference type="Google" id="ProtNLM"/>
    </source>
</evidence>
<evidence type="ECO:0000256" key="2">
    <source>
        <dbReference type="ARBA" id="ARBA00008837"/>
    </source>
</evidence>
<evidence type="ECO:0000313" key="4">
    <source>
        <dbReference type="Proteomes" id="UP000092321"/>
    </source>
</evidence>
<dbReference type="Proteomes" id="UP000092321">
    <property type="component" value="Unassembled WGS sequence"/>
</dbReference>
<dbReference type="EMBL" id="LXPE01000006">
    <property type="protein sequence ID" value="OBA27892.1"/>
    <property type="molecule type" value="Genomic_DNA"/>
</dbReference>
<proteinExistence type="inferred from homology"/>
<dbReference type="InterPro" id="IPR027417">
    <property type="entry name" value="P-loop_NTPase"/>
</dbReference>
<accession>A0A1B7TGM3</accession>
<comment type="caution">
    <text evidence="3">The sequence shown here is derived from an EMBL/GenBank/DDBJ whole genome shotgun (WGS) entry which is preliminary data.</text>
</comment>
<reference evidence="4" key="1">
    <citation type="journal article" date="2016" name="Proc. Natl. Acad. Sci. U.S.A.">
        <title>Comparative genomics of biotechnologically important yeasts.</title>
        <authorList>
            <person name="Riley R."/>
            <person name="Haridas S."/>
            <person name="Wolfe K.H."/>
            <person name="Lopes M.R."/>
            <person name="Hittinger C.T."/>
            <person name="Goeker M."/>
            <person name="Salamov A.A."/>
            <person name="Wisecaver J.H."/>
            <person name="Long T.M."/>
            <person name="Calvey C.H."/>
            <person name="Aerts A.L."/>
            <person name="Barry K.W."/>
            <person name="Choi C."/>
            <person name="Clum A."/>
            <person name="Coughlan A.Y."/>
            <person name="Deshpande S."/>
            <person name="Douglass A.P."/>
            <person name="Hanson S.J."/>
            <person name="Klenk H.-P."/>
            <person name="LaButti K.M."/>
            <person name="Lapidus A."/>
            <person name="Lindquist E.A."/>
            <person name="Lipzen A.M."/>
            <person name="Meier-Kolthoff J.P."/>
            <person name="Ohm R.A."/>
            <person name="Otillar R.P."/>
            <person name="Pangilinan J.L."/>
            <person name="Peng Y."/>
            <person name="Rokas A."/>
            <person name="Rosa C.A."/>
            <person name="Scheuner C."/>
            <person name="Sibirny A.A."/>
            <person name="Slot J.C."/>
            <person name="Stielow J.B."/>
            <person name="Sun H."/>
            <person name="Kurtzman C.P."/>
            <person name="Blackwell M."/>
            <person name="Grigoriev I.V."/>
            <person name="Jeffries T.W."/>
        </authorList>
    </citation>
    <scope>NUCLEOTIDE SEQUENCE [LARGE SCALE GENOMIC DNA]</scope>
    <source>
        <strain evidence="4">NRRL Y-1626</strain>
    </source>
</reference>